<name>A0A3M7RFI5_BRAPC</name>
<dbReference type="AlphaFoldDB" id="A0A3M7RFI5"/>
<reference evidence="1 2" key="1">
    <citation type="journal article" date="2018" name="Sci. Rep.">
        <title>Genomic signatures of local adaptation to the degree of environmental predictability in rotifers.</title>
        <authorList>
            <person name="Franch-Gras L."/>
            <person name="Hahn C."/>
            <person name="Garcia-Roger E.M."/>
            <person name="Carmona M.J."/>
            <person name="Serra M."/>
            <person name="Gomez A."/>
        </authorList>
    </citation>
    <scope>NUCLEOTIDE SEQUENCE [LARGE SCALE GENOMIC DNA]</scope>
    <source>
        <strain evidence="1">HYR1</strain>
    </source>
</reference>
<proteinExistence type="predicted"/>
<sequence>MNLKLQAEKGACTCYNNLSSIRKVISSEIGVLCQFIANITRFFSQLVALFLNTRISPGYVQDLDRIKKI</sequence>
<accession>A0A3M7RFI5</accession>
<gene>
    <name evidence="1" type="ORF">BpHYR1_051449</name>
</gene>
<keyword evidence="2" id="KW-1185">Reference proteome</keyword>
<comment type="caution">
    <text evidence="1">The sequence shown here is derived from an EMBL/GenBank/DDBJ whole genome shotgun (WGS) entry which is preliminary data.</text>
</comment>
<evidence type="ECO:0000313" key="2">
    <source>
        <dbReference type="Proteomes" id="UP000276133"/>
    </source>
</evidence>
<dbReference type="EMBL" id="REGN01003519">
    <property type="protein sequence ID" value="RNA22194.1"/>
    <property type="molecule type" value="Genomic_DNA"/>
</dbReference>
<organism evidence="1 2">
    <name type="scientific">Brachionus plicatilis</name>
    <name type="common">Marine rotifer</name>
    <name type="synonym">Brachionus muelleri</name>
    <dbReference type="NCBI Taxonomy" id="10195"/>
    <lineage>
        <taxon>Eukaryota</taxon>
        <taxon>Metazoa</taxon>
        <taxon>Spiralia</taxon>
        <taxon>Gnathifera</taxon>
        <taxon>Rotifera</taxon>
        <taxon>Eurotatoria</taxon>
        <taxon>Monogononta</taxon>
        <taxon>Pseudotrocha</taxon>
        <taxon>Ploima</taxon>
        <taxon>Brachionidae</taxon>
        <taxon>Brachionus</taxon>
    </lineage>
</organism>
<evidence type="ECO:0000313" key="1">
    <source>
        <dbReference type="EMBL" id="RNA22194.1"/>
    </source>
</evidence>
<dbReference type="Proteomes" id="UP000276133">
    <property type="component" value="Unassembled WGS sequence"/>
</dbReference>
<protein>
    <submittedName>
        <fullName evidence="1">Uncharacterized protein</fullName>
    </submittedName>
</protein>